<dbReference type="GO" id="GO:0000272">
    <property type="term" value="P:polysaccharide catabolic process"/>
    <property type="evidence" value="ECO:0007669"/>
    <property type="project" value="InterPro"/>
</dbReference>
<evidence type="ECO:0000313" key="5">
    <source>
        <dbReference type="Proteomes" id="UP001154061"/>
    </source>
</evidence>
<dbReference type="GO" id="GO:0005509">
    <property type="term" value="F:calcium ion binding"/>
    <property type="evidence" value="ECO:0007669"/>
    <property type="project" value="InterPro"/>
</dbReference>
<dbReference type="AlphaFoldDB" id="A0A9Q4Q4K0"/>
<proteinExistence type="predicted"/>
<dbReference type="PROSITE" id="PS50231">
    <property type="entry name" value="RICIN_B_LECTIN"/>
    <property type="match status" value="1"/>
</dbReference>
<feature type="compositionally biased region" description="Basic and acidic residues" evidence="2">
    <location>
        <begin position="24"/>
        <end position="36"/>
    </location>
</feature>
<dbReference type="SUPFAM" id="SSF63446">
    <property type="entry name" value="Type I dockerin domain"/>
    <property type="match status" value="1"/>
</dbReference>
<sequence>MNGESSTDSSDESTTGGTGAALTRRSDTRARGRKADSTPARTDTGSTVDARRGLTRRRALAALGTSFVAGVTSQSVAADSGSDADVRRDGDTWHARNGGETVYRGTDTLVAIQAAVDSLTRGRTTKETVVVHDSGTIGPHEWDGDVAAVDLPSYTVLDVRGTLTVEDTGEDLVVPIRAQSVESIEIPRLSIAGNPRYGVWIQSCTDVRLGDLELSLHETEDVGLGVRIDDADGGRSRNVTLESAVVEGSEHHAVETYGVDDLEVGTVETADTGGCGLLLNDTSNATVDRVDATNPDVGGGYAGFRVANGAGPEISVNEVVVRGGARGVFGVSGSRGVAIDRVDIEGTGSHGILVQDCQDFEINGGRVRNNDNEAVRIDSRDDDTHEPATNVTVRNLRVVDDRSEPRQRYGIYETGPGTGENAIIDNDLRNAGTVADLEVFASSTTVEGNVLTGEEPPDSEPELPPLEPVELDGRYRIESRHSGQVVSIEDGSAEDGARVVQRPASGDPDQYWRFEHLGDGVHRIENEHSGSALDVLEASDENGTDVIQWEWTGRDNQRFLVGKAEDGDGGLVIAAVHSDQVLDVFERSTDPGAPIVQWPWVGGANQRWTISAVDETPSNRISVGEYEARDIDDDGLYEDVTGDGETSHGDVNALFRHLESDGVQNNPEKFDFDGNGRVGFSDVLELLERI</sequence>
<dbReference type="Pfam" id="PF14200">
    <property type="entry name" value="RicinB_lectin_2"/>
    <property type="match status" value="2"/>
</dbReference>
<dbReference type="PROSITE" id="PS00018">
    <property type="entry name" value="EF_HAND_1"/>
    <property type="match status" value="1"/>
</dbReference>
<dbReference type="CDD" id="cd00161">
    <property type="entry name" value="beta-trefoil_Ricin-like"/>
    <property type="match status" value="1"/>
</dbReference>
<evidence type="ECO:0000313" key="4">
    <source>
        <dbReference type="EMBL" id="MDF9747288.1"/>
    </source>
</evidence>
<dbReference type="RefSeq" id="WP_277523168.1">
    <property type="nucleotide sequence ID" value="NZ_JAMQOT010000006.1"/>
</dbReference>
<dbReference type="InterPro" id="IPR035992">
    <property type="entry name" value="Ricin_B-like_lectins"/>
</dbReference>
<dbReference type="Pfam" id="PF00404">
    <property type="entry name" value="Dockerin_1"/>
    <property type="match status" value="1"/>
</dbReference>
<comment type="caution">
    <text evidence="4">The sequence shown here is derived from an EMBL/GenBank/DDBJ whole genome shotgun (WGS) entry which is preliminary data.</text>
</comment>
<evidence type="ECO:0000256" key="1">
    <source>
        <dbReference type="ARBA" id="ARBA00016512"/>
    </source>
</evidence>
<dbReference type="SUPFAM" id="SSF50370">
    <property type="entry name" value="Ricin B-like lectins"/>
    <property type="match status" value="1"/>
</dbReference>
<dbReference type="InterPro" id="IPR018247">
    <property type="entry name" value="EF_Hand_1_Ca_BS"/>
</dbReference>
<dbReference type="EMBL" id="JAMQOT010000006">
    <property type="protein sequence ID" value="MDF9747288.1"/>
    <property type="molecule type" value="Genomic_DNA"/>
</dbReference>
<dbReference type="Gene3D" id="2.160.20.10">
    <property type="entry name" value="Single-stranded right-handed beta-helix, Pectin lyase-like"/>
    <property type="match status" value="1"/>
</dbReference>
<dbReference type="SMART" id="SM00710">
    <property type="entry name" value="PbH1"/>
    <property type="match status" value="6"/>
</dbReference>
<dbReference type="InterPro" id="IPR002105">
    <property type="entry name" value="Dockerin_1_rpt"/>
</dbReference>
<accession>A0A9Q4Q4K0</accession>
<dbReference type="Gene3D" id="2.80.10.50">
    <property type="match status" value="1"/>
</dbReference>
<dbReference type="GO" id="GO:0004553">
    <property type="term" value="F:hydrolase activity, hydrolyzing O-glycosyl compounds"/>
    <property type="evidence" value="ECO:0007669"/>
    <property type="project" value="InterPro"/>
</dbReference>
<dbReference type="InterPro" id="IPR036439">
    <property type="entry name" value="Dockerin_dom_sf"/>
</dbReference>
<dbReference type="InterPro" id="IPR012334">
    <property type="entry name" value="Pectin_lyas_fold"/>
</dbReference>
<dbReference type="InterPro" id="IPR011050">
    <property type="entry name" value="Pectin_lyase_fold/virulence"/>
</dbReference>
<gene>
    <name evidence="4" type="ORF">NDI89_17005</name>
</gene>
<evidence type="ECO:0000259" key="3">
    <source>
        <dbReference type="PROSITE" id="PS50222"/>
    </source>
</evidence>
<dbReference type="PROSITE" id="PS50222">
    <property type="entry name" value="EF_HAND_2"/>
    <property type="match status" value="1"/>
</dbReference>
<dbReference type="Pfam" id="PF13229">
    <property type="entry name" value="Beta_helix"/>
    <property type="match status" value="1"/>
</dbReference>
<keyword evidence="5" id="KW-1185">Reference proteome</keyword>
<feature type="domain" description="EF-hand" evidence="3">
    <location>
        <begin position="668"/>
        <end position="690"/>
    </location>
</feature>
<name>A0A9Q4Q4K0_9EURY</name>
<protein>
    <recommendedName>
        <fullName evidence="1">Probable pectate lyase C</fullName>
    </recommendedName>
</protein>
<dbReference type="SUPFAM" id="SSF51126">
    <property type="entry name" value="Pectin lyase-like"/>
    <property type="match status" value="1"/>
</dbReference>
<dbReference type="InterPro" id="IPR006626">
    <property type="entry name" value="PbH1"/>
</dbReference>
<feature type="compositionally biased region" description="Low complexity" evidence="2">
    <location>
        <begin position="1"/>
        <end position="15"/>
    </location>
</feature>
<feature type="region of interest" description="Disordered" evidence="2">
    <location>
        <begin position="1"/>
        <end position="53"/>
    </location>
</feature>
<dbReference type="Proteomes" id="UP001154061">
    <property type="component" value="Unassembled WGS sequence"/>
</dbReference>
<evidence type="ECO:0000256" key="2">
    <source>
        <dbReference type="SAM" id="MobiDB-lite"/>
    </source>
</evidence>
<reference evidence="4" key="1">
    <citation type="submission" date="2022-06" db="EMBL/GenBank/DDBJ databases">
        <title>Natrinema sp. a new haloarchaeum isolate from saline soil.</title>
        <authorList>
            <person name="Strakova D."/>
            <person name="Galisteo C."/>
            <person name="Sanchez-Porro C."/>
            <person name="Ventosa A."/>
        </authorList>
    </citation>
    <scope>NUCLEOTIDE SEQUENCE</scope>
    <source>
        <strain evidence="4">S1CR25-10</strain>
    </source>
</reference>
<dbReference type="InterPro" id="IPR002048">
    <property type="entry name" value="EF_hand_dom"/>
</dbReference>
<dbReference type="SMART" id="SM00458">
    <property type="entry name" value="RICIN"/>
    <property type="match status" value="1"/>
</dbReference>
<organism evidence="4 5">
    <name type="scientific">Natrinema salsiterrestre</name>
    <dbReference type="NCBI Taxonomy" id="2950540"/>
    <lineage>
        <taxon>Archaea</taxon>
        <taxon>Methanobacteriati</taxon>
        <taxon>Methanobacteriota</taxon>
        <taxon>Stenosarchaea group</taxon>
        <taxon>Halobacteria</taxon>
        <taxon>Halobacteriales</taxon>
        <taxon>Natrialbaceae</taxon>
        <taxon>Natrinema</taxon>
    </lineage>
</organism>
<dbReference type="InterPro" id="IPR039448">
    <property type="entry name" value="Beta_helix"/>
</dbReference>
<dbReference type="InterPro" id="IPR000772">
    <property type="entry name" value="Ricin_B_lectin"/>
</dbReference>